<comment type="caution">
    <text evidence="9">The sequence shown here is derived from an EMBL/GenBank/DDBJ whole genome shotgun (WGS) entry which is preliminary data.</text>
</comment>
<protein>
    <recommendedName>
        <fullName evidence="8">CopC domain-containing protein</fullName>
    </recommendedName>
</protein>
<organism evidence="9 10">
    <name type="scientific">Microbacterium immunditiarum</name>
    <dbReference type="NCBI Taxonomy" id="337480"/>
    <lineage>
        <taxon>Bacteria</taxon>
        <taxon>Bacillati</taxon>
        <taxon>Actinomycetota</taxon>
        <taxon>Actinomycetes</taxon>
        <taxon>Micrococcales</taxon>
        <taxon>Microbacteriaceae</taxon>
        <taxon>Microbacterium</taxon>
    </lineage>
</organism>
<dbReference type="GO" id="GO:0005886">
    <property type="term" value="C:plasma membrane"/>
    <property type="evidence" value="ECO:0007669"/>
    <property type="project" value="TreeGrafter"/>
</dbReference>
<accession>A0A7Y9GMS7</accession>
<reference evidence="9 10" key="1">
    <citation type="submission" date="2020-07" db="EMBL/GenBank/DDBJ databases">
        <title>Sequencing the genomes of 1000 actinobacteria strains.</title>
        <authorList>
            <person name="Klenk H.-P."/>
        </authorList>
    </citation>
    <scope>NUCLEOTIDE SEQUENCE [LARGE SCALE GENOMIC DNA]</scope>
    <source>
        <strain evidence="9 10">DSM 24662</strain>
    </source>
</reference>
<evidence type="ECO:0000259" key="8">
    <source>
        <dbReference type="Pfam" id="PF04234"/>
    </source>
</evidence>
<dbReference type="GO" id="GO:0006825">
    <property type="term" value="P:copper ion transport"/>
    <property type="evidence" value="ECO:0007669"/>
    <property type="project" value="InterPro"/>
</dbReference>
<dbReference type="EMBL" id="JACCBV010000001">
    <property type="protein sequence ID" value="NYE19367.1"/>
    <property type="molecule type" value="Genomic_DNA"/>
</dbReference>
<feature type="region of interest" description="Disordered" evidence="5">
    <location>
        <begin position="131"/>
        <end position="161"/>
    </location>
</feature>
<evidence type="ECO:0000256" key="3">
    <source>
        <dbReference type="ARBA" id="ARBA00022729"/>
    </source>
</evidence>
<dbReference type="PANTHER" id="PTHR34820:SF4">
    <property type="entry name" value="INNER MEMBRANE PROTEIN YEBZ"/>
    <property type="match status" value="1"/>
</dbReference>
<name>A0A7Y9GMS7_9MICO</name>
<keyword evidence="4" id="KW-0186">Copper</keyword>
<dbReference type="InterPro" id="IPR032694">
    <property type="entry name" value="CopC/D"/>
</dbReference>
<evidence type="ECO:0000256" key="6">
    <source>
        <dbReference type="SAM" id="Phobius"/>
    </source>
</evidence>
<evidence type="ECO:0000313" key="10">
    <source>
        <dbReference type="Proteomes" id="UP000576969"/>
    </source>
</evidence>
<dbReference type="SUPFAM" id="SSF81296">
    <property type="entry name" value="E set domains"/>
    <property type="match status" value="1"/>
</dbReference>
<evidence type="ECO:0000313" key="9">
    <source>
        <dbReference type="EMBL" id="NYE19367.1"/>
    </source>
</evidence>
<dbReference type="Proteomes" id="UP000576969">
    <property type="component" value="Unassembled WGS sequence"/>
</dbReference>
<keyword evidence="10" id="KW-1185">Reference proteome</keyword>
<feature type="domain" description="CopC" evidence="8">
    <location>
        <begin position="28"/>
        <end position="121"/>
    </location>
</feature>
<dbReference type="GO" id="GO:0030313">
    <property type="term" value="C:cell envelope"/>
    <property type="evidence" value="ECO:0007669"/>
    <property type="project" value="UniProtKB-SubCell"/>
</dbReference>
<keyword evidence="6" id="KW-0472">Membrane</keyword>
<feature type="signal peptide" evidence="7">
    <location>
        <begin position="1"/>
        <end position="22"/>
    </location>
</feature>
<keyword evidence="6" id="KW-1133">Transmembrane helix</keyword>
<keyword evidence="6" id="KW-0812">Transmembrane</keyword>
<dbReference type="Gene3D" id="2.60.40.1220">
    <property type="match status" value="1"/>
</dbReference>
<gene>
    <name evidence="9" type="ORF">BJ991_001395</name>
</gene>
<keyword evidence="3 7" id="KW-0732">Signal</keyword>
<dbReference type="InterPro" id="IPR014755">
    <property type="entry name" value="Cu-Rt/internalin_Ig-like"/>
</dbReference>
<evidence type="ECO:0000256" key="5">
    <source>
        <dbReference type="SAM" id="MobiDB-lite"/>
    </source>
</evidence>
<dbReference type="Pfam" id="PF04234">
    <property type="entry name" value="CopC"/>
    <property type="match status" value="1"/>
</dbReference>
<dbReference type="PANTHER" id="PTHR34820">
    <property type="entry name" value="INNER MEMBRANE PROTEIN YEBZ"/>
    <property type="match status" value="1"/>
</dbReference>
<dbReference type="RefSeq" id="WP_179488665.1">
    <property type="nucleotide sequence ID" value="NZ_JACCBV010000001.1"/>
</dbReference>
<comment type="subcellular location">
    <subcellularLocation>
        <location evidence="1">Cell envelope</location>
    </subcellularLocation>
</comment>
<feature type="transmembrane region" description="Helical" evidence="6">
    <location>
        <begin position="166"/>
        <end position="188"/>
    </location>
</feature>
<dbReference type="GO" id="GO:0005507">
    <property type="term" value="F:copper ion binding"/>
    <property type="evidence" value="ECO:0007669"/>
    <property type="project" value="InterPro"/>
</dbReference>
<dbReference type="InterPro" id="IPR014756">
    <property type="entry name" value="Ig_E-set"/>
</dbReference>
<evidence type="ECO:0000256" key="4">
    <source>
        <dbReference type="ARBA" id="ARBA00023008"/>
    </source>
</evidence>
<evidence type="ECO:0000256" key="1">
    <source>
        <dbReference type="ARBA" id="ARBA00004196"/>
    </source>
</evidence>
<dbReference type="AlphaFoldDB" id="A0A7Y9GMS7"/>
<evidence type="ECO:0000256" key="2">
    <source>
        <dbReference type="ARBA" id="ARBA00022723"/>
    </source>
</evidence>
<dbReference type="GO" id="GO:0042597">
    <property type="term" value="C:periplasmic space"/>
    <property type="evidence" value="ECO:0007669"/>
    <property type="project" value="InterPro"/>
</dbReference>
<dbReference type="InterPro" id="IPR007348">
    <property type="entry name" value="CopC_dom"/>
</dbReference>
<keyword evidence="2" id="KW-0479">Metal-binding</keyword>
<feature type="compositionally biased region" description="Low complexity" evidence="5">
    <location>
        <begin position="131"/>
        <end position="141"/>
    </location>
</feature>
<proteinExistence type="predicted"/>
<dbReference type="GO" id="GO:0046688">
    <property type="term" value="P:response to copper ion"/>
    <property type="evidence" value="ECO:0007669"/>
    <property type="project" value="InterPro"/>
</dbReference>
<feature type="compositionally biased region" description="Polar residues" evidence="5">
    <location>
        <begin position="145"/>
        <end position="161"/>
    </location>
</feature>
<feature type="chain" id="PRO_5039291200" description="CopC domain-containing protein" evidence="7">
    <location>
        <begin position="23"/>
        <end position="202"/>
    </location>
</feature>
<evidence type="ECO:0000256" key="7">
    <source>
        <dbReference type="SAM" id="SignalP"/>
    </source>
</evidence>
<sequence>MPRVRSVLAGAAVALAAVLASAAPAAAHDALAASDPAPDERLDAAPESVSLTFTGSVLTMGAAVVVADESGRDWVAGEPEVVEGTVSVPLEPGMPEAAYEVRWRVVSADGHAISGLIPFTIGDAEPFSRTADAAQAEADAAVGPPSQNARNAPEQQSQSAAEDQGGALRVVLVGIGGAVAAIAVYALVTLLRRRTSAAGDSP</sequence>